<protein>
    <recommendedName>
        <fullName evidence="4">Conjugal transfer protein TraX</fullName>
    </recommendedName>
</protein>
<dbReference type="RefSeq" id="WP_117520908.1">
    <property type="nucleotide sequence ID" value="NZ_AP031484.1"/>
</dbReference>
<evidence type="ECO:0000313" key="3">
    <source>
        <dbReference type="Proteomes" id="UP000261011"/>
    </source>
</evidence>
<dbReference type="InterPro" id="IPR008875">
    <property type="entry name" value="TraX"/>
</dbReference>
<keyword evidence="1" id="KW-0472">Membrane</keyword>
<reference evidence="2 3" key="1">
    <citation type="submission" date="2018-08" db="EMBL/GenBank/DDBJ databases">
        <title>A genome reference for cultivated species of the human gut microbiota.</title>
        <authorList>
            <person name="Zou Y."/>
            <person name="Xue W."/>
            <person name="Luo G."/>
        </authorList>
    </citation>
    <scope>NUCLEOTIDE SEQUENCE [LARGE SCALE GENOMIC DNA]</scope>
    <source>
        <strain evidence="2 3">OF01-3</strain>
    </source>
</reference>
<feature type="transmembrane region" description="Helical" evidence="1">
    <location>
        <begin position="127"/>
        <end position="150"/>
    </location>
</feature>
<feature type="transmembrane region" description="Helical" evidence="1">
    <location>
        <begin position="34"/>
        <end position="52"/>
    </location>
</feature>
<dbReference type="EMBL" id="QVEU01000002">
    <property type="protein sequence ID" value="RGB77230.1"/>
    <property type="molecule type" value="Genomic_DNA"/>
</dbReference>
<keyword evidence="1" id="KW-0812">Transmembrane</keyword>
<organism evidence="2 3">
    <name type="scientific">Anaerococcus nagyae</name>
    <dbReference type="NCBI Taxonomy" id="1755241"/>
    <lineage>
        <taxon>Bacteria</taxon>
        <taxon>Bacillati</taxon>
        <taxon>Bacillota</taxon>
        <taxon>Tissierellia</taxon>
        <taxon>Tissierellales</taxon>
        <taxon>Peptoniphilaceae</taxon>
        <taxon>Anaerococcus</taxon>
    </lineage>
</organism>
<gene>
    <name evidence="2" type="ORF">DXA39_03145</name>
</gene>
<dbReference type="Pfam" id="PF05857">
    <property type="entry name" value="TraX"/>
    <property type="match status" value="1"/>
</dbReference>
<dbReference type="AlphaFoldDB" id="A0A3E2TJP5"/>
<comment type="caution">
    <text evidence="2">The sequence shown here is derived from an EMBL/GenBank/DDBJ whole genome shotgun (WGS) entry which is preliminary data.</text>
</comment>
<feature type="transmembrane region" description="Helical" evidence="1">
    <location>
        <begin position="64"/>
        <end position="83"/>
    </location>
</feature>
<name>A0A3E2TJP5_9FIRM</name>
<evidence type="ECO:0008006" key="4">
    <source>
        <dbReference type="Google" id="ProtNLM"/>
    </source>
</evidence>
<keyword evidence="3" id="KW-1185">Reference proteome</keyword>
<evidence type="ECO:0000256" key="1">
    <source>
        <dbReference type="SAM" id="Phobius"/>
    </source>
</evidence>
<feature type="transmembrane region" description="Helical" evidence="1">
    <location>
        <begin position="244"/>
        <end position="263"/>
    </location>
</feature>
<sequence>MKSYANATNLKYFAVILMVLDHIHQMFYEFGAPIWLTAFGRFVFPIFLFLFADSFYYTRSRKKLITRLLLMSWLMSIGNFVIGNLFDNGHIGLMNNAFSTFLVVAILDSGWDRMVDSIKEKSTKNFFIGFFIFILPVLLSIIVLALGTLVSGEGAISPILTQLISLLMLMIPNLVTIEGGYIMVLLGLILYIFRNNRKIQFLAILIAGLLSFYFDKSGIQWMMVFSIIPLYFYNGERGKGNKNFFYIFYPTHIYLLYIIASLLH</sequence>
<evidence type="ECO:0000313" key="2">
    <source>
        <dbReference type="EMBL" id="RGB77230.1"/>
    </source>
</evidence>
<accession>A0A3E2TJP5</accession>
<keyword evidence="1" id="KW-1133">Transmembrane helix</keyword>
<dbReference type="Proteomes" id="UP000261011">
    <property type="component" value="Unassembled WGS sequence"/>
</dbReference>
<dbReference type="OrthoDB" id="9781069at2"/>
<feature type="transmembrane region" description="Helical" evidence="1">
    <location>
        <begin position="170"/>
        <end position="193"/>
    </location>
</feature>
<feature type="transmembrane region" description="Helical" evidence="1">
    <location>
        <begin position="205"/>
        <end position="232"/>
    </location>
</feature>
<feature type="transmembrane region" description="Helical" evidence="1">
    <location>
        <begin position="89"/>
        <end position="107"/>
    </location>
</feature>
<proteinExistence type="predicted"/>